<dbReference type="EMBL" id="BJYJ01000003">
    <property type="protein sequence ID" value="GEN75325.1"/>
    <property type="molecule type" value="Genomic_DNA"/>
</dbReference>
<dbReference type="RefSeq" id="WP_146940261.1">
    <property type="nucleotide sequence ID" value="NZ_BJYJ01000003.1"/>
</dbReference>
<comment type="caution">
    <text evidence="1">The sequence shown here is derived from an EMBL/GenBank/DDBJ whole genome shotgun (WGS) entry which is preliminary data.</text>
</comment>
<accession>A0A511YJE5</accession>
<dbReference type="AlphaFoldDB" id="A0A511YJE5"/>
<dbReference type="InterPro" id="IPR035965">
    <property type="entry name" value="PAS-like_dom_sf"/>
</dbReference>
<organism evidence="1 2">
    <name type="scientific">Chryseobacterium hagamense</name>
    <dbReference type="NCBI Taxonomy" id="395935"/>
    <lineage>
        <taxon>Bacteria</taxon>
        <taxon>Pseudomonadati</taxon>
        <taxon>Bacteroidota</taxon>
        <taxon>Flavobacteriia</taxon>
        <taxon>Flavobacteriales</taxon>
        <taxon>Weeksellaceae</taxon>
        <taxon>Chryseobacterium group</taxon>
        <taxon>Chryseobacterium</taxon>
    </lineage>
</organism>
<evidence type="ECO:0000313" key="2">
    <source>
        <dbReference type="Proteomes" id="UP000321863"/>
    </source>
</evidence>
<evidence type="ECO:0008006" key="3">
    <source>
        <dbReference type="Google" id="ProtNLM"/>
    </source>
</evidence>
<evidence type="ECO:0000313" key="1">
    <source>
        <dbReference type="EMBL" id="GEN75325.1"/>
    </source>
</evidence>
<protein>
    <recommendedName>
        <fullName evidence="3">PAS fold-3 domain-containing protein</fullName>
    </recommendedName>
</protein>
<dbReference type="SUPFAM" id="SSF55785">
    <property type="entry name" value="PYP-like sensor domain (PAS domain)"/>
    <property type="match status" value="1"/>
</dbReference>
<dbReference type="Proteomes" id="UP000321863">
    <property type="component" value="Unassembled WGS sequence"/>
</dbReference>
<dbReference type="Gene3D" id="3.30.450.20">
    <property type="entry name" value="PAS domain"/>
    <property type="match status" value="1"/>
</dbReference>
<keyword evidence="2" id="KW-1185">Reference proteome</keyword>
<reference evidence="1 2" key="1">
    <citation type="submission" date="2019-07" db="EMBL/GenBank/DDBJ databases">
        <title>Whole genome shotgun sequence of Chryseobacterium hagamense NBRC 105253.</title>
        <authorList>
            <person name="Hosoyama A."/>
            <person name="Uohara A."/>
            <person name="Ohji S."/>
            <person name="Ichikawa N."/>
        </authorList>
    </citation>
    <scope>NUCLEOTIDE SEQUENCE [LARGE SCALE GENOMIC DNA]</scope>
    <source>
        <strain evidence="1 2">NBRC 105253</strain>
    </source>
</reference>
<dbReference type="OrthoDB" id="9124519at2"/>
<gene>
    <name evidence="1" type="ORF">CHA01nite_10650</name>
</gene>
<sequence>MTNFSNKQASEKQRVAETEARLKALIEATSDVVYSLSPDWSEMRELDGRRFLKDAAVPTTSWKTDNVYPDDLDMVNATIEKCIREKKIFQLEHRFVRADGRTG</sequence>
<proteinExistence type="predicted"/>
<name>A0A511YJE5_9FLAO</name>